<dbReference type="InterPro" id="IPR016039">
    <property type="entry name" value="Thiolase-like"/>
</dbReference>
<comment type="similarity">
    <text evidence="3 17">Belongs to the thiolase-like superfamily. Thiolase family.</text>
</comment>
<dbReference type="InterPro" id="IPR020613">
    <property type="entry name" value="Thiolase_CS"/>
</dbReference>
<evidence type="ECO:0000256" key="10">
    <source>
        <dbReference type="ARBA" id="ARBA00022990"/>
    </source>
</evidence>
<comment type="caution">
    <text evidence="21">The sequence shown here is derived from an EMBL/GenBank/DDBJ whole genome shotgun (WGS) entry which is preliminary data.</text>
</comment>
<dbReference type="CDD" id="cd00751">
    <property type="entry name" value="thiolase"/>
    <property type="match status" value="1"/>
</dbReference>
<dbReference type="SUPFAM" id="SSF53901">
    <property type="entry name" value="Thiolase-like"/>
    <property type="match status" value="2"/>
</dbReference>
<keyword evidence="11" id="KW-0496">Mitochondrion</keyword>
<evidence type="ECO:0000256" key="1">
    <source>
        <dbReference type="ARBA" id="ARBA00004173"/>
    </source>
</evidence>
<comment type="catalytic activity">
    <reaction evidence="16">
        <text>propanoyl-CoA + acetyl-CoA = 2-methyl-3-oxobutanoyl-CoA + CoA</text>
        <dbReference type="Rhea" id="RHEA:30719"/>
        <dbReference type="ChEBI" id="CHEBI:57287"/>
        <dbReference type="ChEBI" id="CHEBI:57288"/>
        <dbReference type="ChEBI" id="CHEBI:57335"/>
        <dbReference type="ChEBI" id="CHEBI:57392"/>
    </reaction>
    <physiologicalReaction direction="left-to-right" evidence="16">
        <dbReference type="Rhea" id="RHEA:30720"/>
    </physiologicalReaction>
    <physiologicalReaction direction="right-to-left" evidence="16">
        <dbReference type="Rhea" id="RHEA:30721"/>
    </physiologicalReaction>
</comment>
<dbReference type="Pfam" id="PF02803">
    <property type="entry name" value="Thiolase_C"/>
    <property type="match status" value="1"/>
</dbReference>
<dbReference type="PROSITE" id="PS00098">
    <property type="entry name" value="THIOLASE_1"/>
    <property type="match status" value="1"/>
</dbReference>
<keyword evidence="10" id="KW-0007">Acetylation</keyword>
<reference evidence="21 22" key="1">
    <citation type="submission" date="2024-08" db="EMBL/GenBank/DDBJ databases">
        <title>The draft genome of Apodemus speciosus.</title>
        <authorList>
            <person name="Nabeshima K."/>
            <person name="Suzuki S."/>
            <person name="Onuma M."/>
        </authorList>
    </citation>
    <scope>NUCLEOTIDE SEQUENCE [LARGE SCALE GENOMIC DNA]</scope>
    <source>
        <strain evidence="21">IB14-021</strain>
    </source>
</reference>
<dbReference type="PROSITE" id="PS00099">
    <property type="entry name" value="THIOLASE_3"/>
    <property type="match status" value="1"/>
</dbReference>
<evidence type="ECO:0000256" key="3">
    <source>
        <dbReference type="ARBA" id="ARBA00010982"/>
    </source>
</evidence>
<evidence type="ECO:0000256" key="4">
    <source>
        <dbReference type="ARBA" id="ARBA00011881"/>
    </source>
</evidence>
<feature type="region of interest" description="Disordered" evidence="18">
    <location>
        <begin position="1"/>
        <end position="93"/>
    </location>
</feature>
<feature type="domain" description="Thiolase N-terminal" evidence="19">
    <location>
        <begin position="117"/>
        <end position="277"/>
    </location>
</feature>
<evidence type="ECO:0000256" key="16">
    <source>
        <dbReference type="ARBA" id="ARBA00048502"/>
    </source>
</evidence>
<comment type="pathway">
    <text evidence="2">Lipid metabolism; fatty acid beta-oxidation.</text>
</comment>
<evidence type="ECO:0000256" key="18">
    <source>
        <dbReference type="SAM" id="MobiDB-lite"/>
    </source>
</evidence>
<feature type="domain" description="Thiolase C-terminal" evidence="20">
    <location>
        <begin position="476"/>
        <end position="595"/>
    </location>
</feature>
<dbReference type="InterPro" id="IPR020616">
    <property type="entry name" value="Thiolase_N"/>
</dbReference>
<evidence type="ECO:0000256" key="17">
    <source>
        <dbReference type="RuleBase" id="RU003557"/>
    </source>
</evidence>
<evidence type="ECO:0000256" key="13">
    <source>
        <dbReference type="ARBA" id="ARBA00030755"/>
    </source>
</evidence>
<comment type="subunit">
    <text evidence="4">Homotetramer.</text>
</comment>
<evidence type="ECO:0000256" key="11">
    <source>
        <dbReference type="ARBA" id="ARBA00023128"/>
    </source>
</evidence>
<evidence type="ECO:0000313" key="22">
    <source>
        <dbReference type="Proteomes" id="UP001623349"/>
    </source>
</evidence>
<dbReference type="InterPro" id="IPR020615">
    <property type="entry name" value="Thiolase_acyl_enz_int_AS"/>
</dbReference>
<keyword evidence="8" id="KW-0809">Transit peptide</keyword>
<dbReference type="InterPro" id="IPR020617">
    <property type="entry name" value="Thiolase_C"/>
</dbReference>
<evidence type="ECO:0000256" key="5">
    <source>
        <dbReference type="ARBA" id="ARBA00012705"/>
    </source>
</evidence>
<evidence type="ECO:0000256" key="15">
    <source>
        <dbReference type="ARBA" id="ARBA00045244"/>
    </source>
</evidence>
<evidence type="ECO:0000259" key="20">
    <source>
        <dbReference type="Pfam" id="PF02803"/>
    </source>
</evidence>
<evidence type="ECO:0000313" key="21">
    <source>
        <dbReference type="EMBL" id="GAB1294216.1"/>
    </source>
</evidence>
<evidence type="ECO:0000256" key="9">
    <source>
        <dbReference type="ARBA" id="ARBA00022958"/>
    </source>
</evidence>
<keyword evidence="12 17" id="KW-0012">Acyltransferase</keyword>
<dbReference type="Pfam" id="PF00108">
    <property type="entry name" value="Thiolase_N"/>
    <property type="match status" value="3"/>
</dbReference>
<accession>A0ABQ0F4L8</accession>
<comment type="subcellular location">
    <subcellularLocation>
        <location evidence="1">Mitochondrion</location>
    </subcellularLocation>
</comment>
<protein>
    <recommendedName>
        <fullName evidence="14">Acetyl-CoA acetyltransferase, mitochondrial</fullName>
        <ecNumber evidence="5">2.3.1.9</ecNumber>
    </recommendedName>
    <alternativeName>
        <fullName evidence="13">Acetoacetyl-CoA thiolase</fullName>
    </alternativeName>
</protein>
<dbReference type="PANTHER" id="PTHR18919">
    <property type="entry name" value="ACETYL-COA C-ACYLTRANSFERASE"/>
    <property type="match status" value="1"/>
</dbReference>
<keyword evidence="22" id="KW-1185">Reference proteome</keyword>
<evidence type="ECO:0000256" key="7">
    <source>
        <dbReference type="ARBA" id="ARBA00022723"/>
    </source>
</evidence>
<proteinExistence type="inferred from homology"/>
<dbReference type="Proteomes" id="UP001623349">
    <property type="component" value="Unassembled WGS sequence"/>
</dbReference>
<keyword evidence="9" id="KW-0630">Potassium</keyword>
<dbReference type="InterPro" id="IPR002155">
    <property type="entry name" value="Thiolase"/>
</dbReference>
<feature type="domain" description="Thiolase N-terminal" evidence="19">
    <location>
        <begin position="325"/>
        <end position="376"/>
    </location>
</feature>
<dbReference type="PANTHER" id="PTHR18919:SF156">
    <property type="entry name" value="ACETYL-COA ACETYLTRANSFERASE, MITOCHONDRIAL"/>
    <property type="match status" value="1"/>
</dbReference>
<evidence type="ECO:0000256" key="12">
    <source>
        <dbReference type="ARBA" id="ARBA00023315"/>
    </source>
</evidence>
<dbReference type="InterPro" id="IPR020610">
    <property type="entry name" value="Thiolase_AS"/>
</dbReference>
<evidence type="ECO:0000256" key="6">
    <source>
        <dbReference type="ARBA" id="ARBA00022679"/>
    </source>
</evidence>
<organism evidence="21 22">
    <name type="scientific">Apodemus speciosus</name>
    <name type="common">Large Japanese field mouse</name>
    <dbReference type="NCBI Taxonomy" id="105296"/>
    <lineage>
        <taxon>Eukaryota</taxon>
        <taxon>Metazoa</taxon>
        <taxon>Chordata</taxon>
        <taxon>Craniata</taxon>
        <taxon>Vertebrata</taxon>
        <taxon>Euteleostomi</taxon>
        <taxon>Mammalia</taxon>
        <taxon>Eutheria</taxon>
        <taxon>Euarchontoglires</taxon>
        <taxon>Glires</taxon>
        <taxon>Rodentia</taxon>
        <taxon>Myomorpha</taxon>
        <taxon>Muroidea</taxon>
        <taxon>Muridae</taxon>
        <taxon>Murinae</taxon>
        <taxon>Apodemus</taxon>
    </lineage>
</organism>
<evidence type="ECO:0000256" key="14">
    <source>
        <dbReference type="ARBA" id="ARBA00039166"/>
    </source>
</evidence>
<keyword evidence="7" id="KW-0479">Metal-binding</keyword>
<gene>
    <name evidence="21" type="ORF">APTSU1_000944900</name>
</gene>
<dbReference type="NCBIfam" id="TIGR01930">
    <property type="entry name" value="AcCoA-C-Actrans"/>
    <property type="match status" value="1"/>
</dbReference>
<feature type="compositionally biased region" description="Low complexity" evidence="18">
    <location>
        <begin position="37"/>
        <end position="53"/>
    </location>
</feature>
<dbReference type="EC" id="2.3.1.9" evidence="5"/>
<feature type="domain" description="Thiolase N-terminal" evidence="19">
    <location>
        <begin position="416"/>
        <end position="467"/>
    </location>
</feature>
<feature type="compositionally biased region" description="Polar residues" evidence="18">
    <location>
        <begin position="70"/>
        <end position="79"/>
    </location>
</feature>
<evidence type="ECO:0000259" key="19">
    <source>
        <dbReference type="Pfam" id="PF00108"/>
    </source>
</evidence>
<evidence type="ECO:0000256" key="8">
    <source>
        <dbReference type="ARBA" id="ARBA00022946"/>
    </source>
</evidence>
<evidence type="ECO:0000256" key="2">
    <source>
        <dbReference type="ARBA" id="ARBA00005005"/>
    </source>
</evidence>
<comment type="function">
    <text evidence="15">This is one of the enzymes that catalyzes the last step of the mitochondrial beta-oxidation pathway, an aerobic process breaking down fatty acids into acetyl-CoA. Using free coenzyme A/CoA, catalyzes the thiolytic cleavage of medium- to long-chain 3-oxoacyl-CoAs into acetyl-CoA and a fatty acyl-CoA shortened by two carbon atoms. The activity of the enzyme is reversible and it can also catalyze the condensation of two acetyl-CoA molecules into acetoacetyl-CoA. Thereby, it plays a major role in ketone body metabolism.</text>
</comment>
<sequence>MTATKARPAVIKPPSPVEMVETVGASPSPSAPCGAHSILSSSGTSSGAWMSKSLRTSQPQPLHRPRDPRTNSSRPSPQTALPHPPEEQRPGASLRGLCGEVRCLGRSYVSKPTLNEVVIVSAIRTPIGSFLGSLATQPATKLGTIAIQGAIGKAGIPKEEVKEVYMGNVIQGGEGQAPTRQAALGAGLPISTPCTTVNKVCASGMKAIMMASQSLMCGHQRRKEYTEDVMVAGGMESMSNVPYVMSRGATPYGGVKLEDLIVKDGLTDVYNKIHMQVSPSSPGCPGTHSVYQAGLELRNPPASASQVLGLKVCATTARHNCPHLSEGNCAENTAKKLNIARDEQDTYAISSYTRSKAAWDAGEFANEITPITISVKVQVYEEASGIQIPWSWSYRQLWIPDMGAEEQTLEDCCKSDVVVKEDEEYKRVDFSKVPKLKTVFQKENGTVTAANASTLNDGAAAVVLMTAEAAQRLNVKPLARIAAFADAAVDPIDFPVAPAYAVPKVLKYAGLKKEDIAMWEVNEAFSVVVLANIKMLGIDPQKVNIHGGAVSLGHPIGMSGARIVVHLAHALKQGEFGLASICNGGGGASALLIEKL</sequence>
<dbReference type="Gene3D" id="3.40.47.10">
    <property type="match status" value="1"/>
</dbReference>
<name>A0ABQ0F4L8_APOSI</name>
<dbReference type="EMBL" id="BAAFST010000009">
    <property type="protein sequence ID" value="GAB1294216.1"/>
    <property type="molecule type" value="Genomic_DNA"/>
</dbReference>
<dbReference type="PROSITE" id="PS00737">
    <property type="entry name" value="THIOLASE_2"/>
    <property type="match status" value="1"/>
</dbReference>
<keyword evidence="6 17" id="KW-0808">Transferase</keyword>